<dbReference type="InterPro" id="IPR004695">
    <property type="entry name" value="SLAC1/Mae1/Ssu1/TehA"/>
</dbReference>
<reference evidence="7" key="1">
    <citation type="submission" date="2016-11" db="EMBL/GenBank/DDBJ databases">
        <authorList>
            <person name="Varghese N."/>
            <person name="Submissions S."/>
        </authorList>
    </citation>
    <scope>NUCLEOTIDE SEQUENCE [LARGE SCALE GENOMIC DNA]</scope>
    <source>
        <strain evidence="7">DSM 29327</strain>
    </source>
</reference>
<feature type="transmembrane region" description="Helical" evidence="5">
    <location>
        <begin position="87"/>
        <end position="108"/>
    </location>
</feature>
<feature type="transmembrane region" description="Helical" evidence="5">
    <location>
        <begin position="208"/>
        <end position="225"/>
    </location>
</feature>
<dbReference type="STRING" id="1054996.SAMN05444414_12922"/>
<sequence length="324" mass="34599">MSEGQHPDPGGWVAHVPVTLFTIVMGLCGFTLALRAGEAALGLGHLISGAAHLLSMVVFAAVSVLYVAKGLRHPGAVVAEWQHPVKLAFFPAISIALVLMSVVMLDPAPGLARAMWLVAVPLQLVLTVSVFSGWISARSFQHGHLTPAWFIPAVGNVIVAIAGVPLGYVEISWFFTSVGLVFWIVMLVLVMNRLIFHDPLPVRLQPTLVILIAPPSVGFLAWVALVGGIDPFARVLLNGAYLFTLIVAVQLPRLLRLPFSLAFWALSFPMAGVTIASFTYADATGSAGHRIIGIGLLAVLCVIILALLFRTAQAVRNNEIFVPD</sequence>
<keyword evidence="7" id="KW-1185">Reference proteome</keyword>
<feature type="transmembrane region" description="Helical" evidence="5">
    <location>
        <begin position="46"/>
        <end position="67"/>
    </location>
</feature>
<feature type="transmembrane region" description="Helical" evidence="5">
    <location>
        <begin position="287"/>
        <end position="309"/>
    </location>
</feature>
<dbReference type="InterPro" id="IPR038665">
    <property type="entry name" value="Voltage-dep_anion_channel_sf"/>
</dbReference>
<feature type="transmembrane region" description="Helical" evidence="5">
    <location>
        <begin position="231"/>
        <end position="249"/>
    </location>
</feature>
<dbReference type="OrthoDB" id="958273at2"/>
<dbReference type="CDD" id="cd09323">
    <property type="entry name" value="TDT_SLAC1_like"/>
    <property type="match status" value="1"/>
</dbReference>
<dbReference type="Gene3D" id="1.50.10.150">
    <property type="entry name" value="Voltage-dependent anion channel"/>
    <property type="match status" value="1"/>
</dbReference>
<organism evidence="6 7">
    <name type="scientific">Roseovarius marisflavi</name>
    <dbReference type="NCBI Taxonomy" id="1054996"/>
    <lineage>
        <taxon>Bacteria</taxon>
        <taxon>Pseudomonadati</taxon>
        <taxon>Pseudomonadota</taxon>
        <taxon>Alphaproteobacteria</taxon>
        <taxon>Rhodobacterales</taxon>
        <taxon>Roseobacteraceae</taxon>
        <taxon>Roseovarius</taxon>
    </lineage>
</organism>
<dbReference type="InterPro" id="IPR052951">
    <property type="entry name" value="Tellurite_res_ion_channel"/>
</dbReference>
<keyword evidence="2 5" id="KW-0812">Transmembrane</keyword>
<feature type="transmembrane region" description="Helical" evidence="5">
    <location>
        <begin position="114"/>
        <end position="137"/>
    </location>
</feature>
<keyword evidence="3 5" id="KW-1133">Transmembrane helix</keyword>
<feature type="transmembrane region" description="Helical" evidence="5">
    <location>
        <begin position="149"/>
        <end position="168"/>
    </location>
</feature>
<proteinExistence type="predicted"/>
<evidence type="ECO:0000313" key="6">
    <source>
        <dbReference type="EMBL" id="SHL69510.1"/>
    </source>
</evidence>
<dbReference type="PANTHER" id="PTHR37955">
    <property type="entry name" value="TELLURITE RESISTANCE PROTEIN TEHA"/>
    <property type="match status" value="1"/>
</dbReference>
<dbReference type="GO" id="GO:0046583">
    <property type="term" value="F:monoatomic cation efflux transmembrane transporter activity"/>
    <property type="evidence" value="ECO:0007669"/>
    <property type="project" value="TreeGrafter"/>
</dbReference>
<dbReference type="RefSeq" id="WP_073200249.1">
    <property type="nucleotide sequence ID" value="NZ_FRBN01000029.1"/>
</dbReference>
<evidence type="ECO:0000256" key="4">
    <source>
        <dbReference type="ARBA" id="ARBA00023136"/>
    </source>
</evidence>
<comment type="subcellular location">
    <subcellularLocation>
        <location evidence="1">Membrane</location>
        <topology evidence="1">Multi-pass membrane protein</topology>
    </subcellularLocation>
</comment>
<evidence type="ECO:0000256" key="5">
    <source>
        <dbReference type="SAM" id="Phobius"/>
    </source>
</evidence>
<evidence type="ECO:0000256" key="1">
    <source>
        <dbReference type="ARBA" id="ARBA00004141"/>
    </source>
</evidence>
<dbReference type="Pfam" id="PF03595">
    <property type="entry name" value="SLAC1"/>
    <property type="match status" value="1"/>
</dbReference>
<evidence type="ECO:0000313" key="7">
    <source>
        <dbReference type="Proteomes" id="UP000184191"/>
    </source>
</evidence>
<dbReference type="AlphaFoldDB" id="A0A1M7CQT5"/>
<feature type="transmembrane region" description="Helical" evidence="5">
    <location>
        <begin position="174"/>
        <end position="196"/>
    </location>
</feature>
<dbReference type="PANTHER" id="PTHR37955:SF1">
    <property type="entry name" value="DEP DOMAIN-CONTAINING PROTEIN"/>
    <property type="match status" value="1"/>
</dbReference>
<protein>
    <submittedName>
        <fullName evidence="6">Tellurite resistance protein</fullName>
    </submittedName>
</protein>
<evidence type="ECO:0000256" key="3">
    <source>
        <dbReference type="ARBA" id="ARBA00022989"/>
    </source>
</evidence>
<dbReference type="GO" id="GO:0005886">
    <property type="term" value="C:plasma membrane"/>
    <property type="evidence" value="ECO:0007669"/>
    <property type="project" value="TreeGrafter"/>
</dbReference>
<dbReference type="EMBL" id="FRBN01000029">
    <property type="protein sequence ID" value="SHL69510.1"/>
    <property type="molecule type" value="Genomic_DNA"/>
</dbReference>
<keyword evidence="4 5" id="KW-0472">Membrane</keyword>
<evidence type="ECO:0000256" key="2">
    <source>
        <dbReference type="ARBA" id="ARBA00022692"/>
    </source>
</evidence>
<feature type="transmembrane region" description="Helical" evidence="5">
    <location>
        <begin position="261"/>
        <end position="281"/>
    </location>
</feature>
<accession>A0A1M7CQT5</accession>
<gene>
    <name evidence="6" type="ORF">SAMN05444414_12922</name>
</gene>
<feature type="transmembrane region" description="Helical" evidence="5">
    <location>
        <begin position="12"/>
        <end position="34"/>
    </location>
</feature>
<dbReference type="Proteomes" id="UP000184191">
    <property type="component" value="Unassembled WGS sequence"/>
</dbReference>
<name>A0A1M7CQT5_9RHOB</name>